<sequence length="351" mass="39559">MVAADGNGVIGMWTTVPKDHDMNRSSRSRMGDPMSTSARDIDRDPGISVETLQQWNSDIRGRRSLDMTLTPVHFFSHGSTMMLGEESTSADYWEQCGDEALRNGIKGVIMMGAHWDCFGDQIQVSTNPNPGKSPVAYVHPSKYVDYKLNPDLKTAKRCIDLLDEAGYNVSGNDTFDWIHDTYLILIRMFPNGCPPSTIISMNARYDPHFHLKVGSTLRQLRKENYLIIGTGGAVHNLYRNRWAPMLRFRDNFAQDTPPEHWALEFRQAVEDVFTKTSGPQLRRAMTRLMKHPEYRDAHATDDHFMAAMFVAGAAGDFEDEGTPAILATETWELTNMCNSQFTIGSWPKVAA</sequence>
<dbReference type="EMBL" id="ML736832">
    <property type="protein sequence ID" value="KAE8399485.1"/>
    <property type="molecule type" value="Genomic_DNA"/>
</dbReference>
<dbReference type="GO" id="GO:0016702">
    <property type="term" value="F:oxidoreductase activity, acting on single donors with incorporation of molecular oxygen, incorporation of two atoms of oxygen"/>
    <property type="evidence" value="ECO:0007669"/>
    <property type="project" value="UniProtKB-ARBA"/>
</dbReference>
<dbReference type="GeneID" id="43670049"/>
<dbReference type="Proteomes" id="UP000325579">
    <property type="component" value="Unassembled WGS sequence"/>
</dbReference>
<dbReference type="PANTHER" id="PTHR30096:SF1">
    <property type="entry name" value="AROMATIC RING-OPENING DIOXYGENASE FAMILY PROTEIN (AFU_ORTHOLOGUE AFUA_7G00640)"/>
    <property type="match status" value="1"/>
</dbReference>
<protein>
    <submittedName>
        <fullName evidence="7">Extradiol ring-cleavage dioxygenase, class III enzyme, subunit B</fullName>
    </submittedName>
</protein>
<evidence type="ECO:0000256" key="5">
    <source>
        <dbReference type="ARBA" id="ARBA00023002"/>
    </source>
</evidence>
<keyword evidence="8" id="KW-1185">Reference proteome</keyword>
<feature type="domain" description="Extradiol ring-cleavage dioxygenase class III enzyme subunit B" evidence="6">
    <location>
        <begin position="72"/>
        <end position="316"/>
    </location>
</feature>
<dbReference type="RefSeq" id="XP_031936804.1">
    <property type="nucleotide sequence ID" value="XM_032085358.1"/>
</dbReference>
<evidence type="ECO:0000259" key="6">
    <source>
        <dbReference type="Pfam" id="PF02900"/>
    </source>
</evidence>
<evidence type="ECO:0000256" key="4">
    <source>
        <dbReference type="ARBA" id="ARBA00022833"/>
    </source>
</evidence>
<evidence type="ECO:0000256" key="3">
    <source>
        <dbReference type="ARBA" id="ARBA00022723"/>
    </source>
</evidence>
<accession>A0A5N6I573</accession>
<dbReference type="InterPro" id="IPR014436">
    <property type="entry name" value="Extradiol_dOase_DODA"/>
</dbReference>
<name>A0A5N7CZ89_9EURO</name>
<dbReference type="Gene3D" id="3.40.830.10">
    <property type="entry name" value="LigB-like"/>
    <property type="match status" value="1"/>
</dbReference>
<organism evidence="7 8">
    <name type="scientific">Aspergillus pseudonomiae</name>
    <dbReference type="NCBI Taxonomy" id="1506151"/>
    <lineage>
        <taxon>Eukaryota</taxon>
        <taxon>Fungi</taxon>
        <taxon>Dikarya</taxon>
        <taxon>Ascomycota</taxon>
        <taxon>Pezizomycotina</taxon>
        <taxon>Eurotiomycetes</taxon>
        <taxon>Eurotiomycetidae</taxon>
        <taxon>Eurotiales</taxon>
        <taxon>Aspergillaceae</taxon>
        <taxon>Aspergillus</taxon>
        <taxon>Aspergillus subgen. Circumdati</taxon>
    </lineage>
</organism>
<dbReference type="PANTHER" id="PTHR30096">
    <property type="entry name" value="4,5-DOPA DIOXYGENASE EXTRADIOL-LIKE PROTEIN"/>
    <property type="match status" value="1"/>
</dbReference>
<keyword evidence="4" id="KW-0862">Zinc</keyword>
<dbReference type="GO" id="GO:0008198">
    <property type="term" value="F:ferrous iron binding"/>
    <property type="evidence" value="ECO:0007669"/>
    <property type="project" value="InterPro"/>
</dbReference>
<evidence type="ECO:0000313" key="8">
    <source>
        <dbReference type="Proteomes" id="UP000325579"/>
    </source>
</evidence>
<dbReference type="AlphaFoldDB" id="A0A5N7CZ89"/>
<gene>
    <name evidence="7" type="ORF">BDV37DRAFT_275202</name>
</gene>
<dbReference type="CDD" id="cd07363">
    <property type="entry name" value="45_DOPA_Dioxygenase"/>
    <property type="match status" value="1"/>
</dbReference>
<dbReference type="SUPFAM" id="SSF53213">
    <property type="entry name" value="LigB-like"/>
    <property type="match status" value="1"/>
</dbReference>
<keyword evidence="3" id="KW-0479">Metal-binding</keyword>
<reference evidence="7 8" key="1">
    <citation type="submission" date="2019-04" db="EMBL/GenBank/DDBJ databases">
        <authorList>
            <consortium name="DOE Joint Genome Institute"/>
            <person name="Mondo S."/>
            <person name="Kjaerbolling I."/>
            <person name="Vesth T."/>
            <person name="Frisvad J.C."/>
            <person name="Nybo J.L."/>
            <person name="Theobald S."/>
            <person name="Kildgaard S."/>
            <person name="Isbrandt T."/>
            <person name="Kuo A."/>
            <person name="Sato A."/>
            <person name="Lyhne E.K."/>
            <person name="Kogle M.E."/>
            <person name="Wiebenga A."/>
            <person name="Kun R.S."/>
            <person name="Lubbers R.J."/>
            <person name="Makela M.R."/>
            <person name="Barry K."/>
            <person name="Chovatia M."/>
            <person name="Clum A."/>
            <person name="Daum C."/>
            <person name="Haridas S."/>
            <person name="He G."/>
            <person name="LaButti K."/>
            <person name="Lipzen A."/>
            <person name="Riley R."/>
            <person name="Salamov A."/>
            <person name="Simmons B.A."/>
            <person name="Magnuson J.K."/>
            <person name="Henrissat B."/>
            <person name="Mortensen U.H."/>
            <person name="Larsen T.O."/>
            <person name="Devries R.P."/>
            <person name="Grigoriev I.V."/>
            <person name="Machida M."/>
            <person name="Baker S.E."/>
            <person name="Andersen M.R."/>
            <person name="Cantor M.N."/>
            <person name="Hua S.X."/>
        </authorList>
    </citation>
    <scope>NUCLEOTIDE SEQUENCE [LARGE SCALE GENOMIC DNA]</scope>
    <source>
        <strain evidence="7 8">CBS 119388</strain>
    </source>
</reference>
<evidence type="ECO:0000256" key="2">
    <source>
        <dbReference type="ARBA" id="ARBA00007581"/>
    </source>
</evidence>
<dbReference type="OrthoDB" id="7396853at2759"/>
<proteinExistence type="inferred from homology"/>
<dbReference type="GO" id="GO:0008270">
    <property type="term" value="F:zinc ion binding"/>
    <property type="evidence" value="ECO:0007669"/>
    <property type="project" value="InterPro"/>
</dbReference>
<evidence type="ECO:0000256" key="1">
    <source>
        <dbReference type="ARBA" id="ARBA00001947"/>
    </source>
</evidence>
<evidence type="ECO:0000313" key="7">
    <source>
        <dbReference type="EMBL" id="KAE8399485.1"/>
    </source>
</evidence>
<accession>A0A5N7CZ89</accession>
<keyword evidence="7" id="KW-0223">Dioxygenase</keyword>
<comment type="similarity">
    <text evidence="2">Belongs to the DODA-type extradiol aromatic ring-opening dioxygenase family.</text>
</comment>
<dbReference type="Pfam" id="PF02900">
    <property type="entry name" value="LigB"/>
    <property type="match status" value="1"/>
</dbReference>
<comment type="cofactor">
    <cofactor evidence="1">
        <name>Zn(2+)</name>
        <dbReference type="ChEBI" id="CHEBI:29105"/>
    </cofactor>
</comment>
<dbReference type="InterPro" id="IPR004183">
    <property type="entry name" value="Xdiol_dOase_suB"/>
</dbReference>
<keyword evidence="5" id="KW-0560">Oxidoreductase</keyword>